<evidence type="ECO:0008006" key="3">
    <source>
        <dbReference type="Google" id="ProtNLM"/>
    </source>
</evidence>
<keyword evidence="2" id="KW-1185">Reference proteome</keyword>
<name>A0ABY4Q4U8_9ACTN</name>
<dbReference type="EMBL" id="CP097289">
    <property type="protein sequence ID" value="UQT60415.1"/>
    <property type="molecule type" value="Genomic_DNA"/>
</dbReference>
<organism evidence="1 2">
    <name type="scientific">Streptomyces durmitorensis</name>
    <dbReference type="NCBI Taxonomy" id="319947"/>
    <lineage>
        <taxon>Bacteria</taxon>
        <taxon>Bacillati</taxon>
        <taxon>Actinomycetota</taxon>
        <taxon>Actinomycetes</taxon>
        <taxon>Kitasatosporales</taxon>
        <taxon>Streptomycetaceae</taxon>
        <taxon>Streptomyces</taxon>
    </lineage>
</organism>
<sequence>MTCKHATGYLERAYARLAVLQQRWLDANPQSAIEWRSLRQREAEAATKVLKAG</sequence>
<evidence type="ECO:0000313" key="1">
    <source>
        <dbReference type="EMBL" id="UQT60415.1"/>
    </source>
</evidence>
<proteinExistence type="predicted"/>
<dbReference type="Proteomes" id="UP000829992">
    <property type="component" value="Chromosome"/>
</dbReference>
<reference evidence="1 2" key="1">
    <citation type="submission" date="2022-05" db="EMBL/GenBank/DDBJ databases">
        <authorList>
            <person name="Zhou X."/>
            <person name="Li K."/>
            <person name="Man Y."/>
        </authorList>
    </citation>
    <scope>NUCLEOTIDE SEQUENCE [LARGE SCALE GENOMIC DNA]</scope>
    <source>
        <strain evidence="1 2">MS405</strain>
    </source>
</reference>
<accession>A0ABY4Q4U8</accession>
<dbReference type="RefSeq" id="WP_249591749.1">
    <property type="nucleotide sequence ID" value="NZ_BAAAQL010000018.1"/>
</dbReference>
<evidence type="ECO:0000313" key="2">
    <source>
        <dbReference type="Proteomes" id="UP000829992"/>
    </source>
</evidence>
<protein>
    <recommendedName>
        <fullName evidence="3">Transposase</fullName>
    </recommendedName>
</protein>
<gene>
    <name evidence="1" type="ORF">M4V62_38090</name>
</gene>